<name>A0A6J4IFS0_9CHLR</name>
<feature type="non-terminal residue" evidence="1">
    <location>
        <position position="1"/>
    </location>
</feature>
<gene>
    <name evidence="1" type="ORF">AVDCRST_MAG93-1680</name>
</gene>
<reference evidence="1" key="1">
    <citation type="submission" date="2020-02" db="EMBL/GenBank/DDBJ databases">
        <authorList>
            <person name="Meier V. D."/>
        </authorList>
    </citation>
    <scope>NUCLEOTIDE SEQUENCE</scope>
    <source>
        <strain evidence="1">AVDCRST_MAG93</strain>
    </source>
</reference>
<sequence length="56" mass="6716">RSPKPPPEKALRIWAREWSKEGRQMDLSKLPERPAFENLPRRWVAVQCGFESHRPY</sequence>
<proteinExistence type="predicted"/>
<organism evidence="1">
    <name type="scientific">uncultured Chloroflexia bacterium</name>
    <dbReference type="NCBI Taxonomy" id="1672391"/>
    <lineage>
        <taxon>Bacteria</taxon>
        <taxon>Bacillati</taxon>
        <taxon>Chloroflexota</taxon>
        <taxon>Chloroflexia</taxon>
        <taxon>environmental samples</taxon>
    </lineage>
</organism>
<dbReference type="EMBL" id="CADCTR010000568">
    <property type="protein sequence ID" value="CAA9249371.1"/>
    <property type="molecule type" value="Genomic_DNA"/>
</dbReference>
<protein>
    <submittedName>
        <fullName evidence="1">Uncharacterized protein</fullName>
    </submittedName>
</protein>
<evidence type="ECO:0000313" key="1">
    <source>
        <dbReference type="EMBL" id="CAA9249371.1"/>
    </source>
</evidence>
<accession>A0A6J4IFS0</accession>
<dbReference type="AlphaFoldDB" id="A0A6J4IFS0"/>